<keyword evidence="2" id="KW-0378">Hydrolase</keyword>
<accession>A0ABX6NDX8</accession>
<dbReference type="PANTHER" id="PTHR16222:SF24">
    <property type="entry name" value="ADP-RIBOSYLHYDROLASE ARH3"/>
    <property type="match status" value="1"/>
</dbReference>
<dbReference type="InterPro" id="IPR036705">
    <property type="entry name" value="Ribosyl_crysJ1_sf"/>
</dbReference>
<evidence type="ECO:0000256" key="1">
    <source>
        <dbReference type="ARBA" id="ARBA00010702"/>
    </source>
</evidence>
<dbReference type="Pfam" id="PF03747">
    <property type="entry name" value="ADP_ribosyl_GH"/>
    <property type="match status" value="1"/>
</dbReference>
<gene>
    <name evidence="3" type="ORF">E8L03_07430</name>
</gene>
<sequence>MSVSRKERIAGTIMGSLIGDALGVGPHWYYDLDTLRQDYGDWIDGYTEPKQGRYHAGLKAGESSQTGQVTAMLLESVAEKGGYDEDDFTGRVDSLLEILDGTAKGGRYTDQAMREVWHARIKVNKPWRQSGSLASTAEAAIRVPVLAGRYAGDMGACYDAITANVILTHRAAETAGRSVAFGLLVHALVNGASMPDAKQHVMNGLRDAGKSLAMPVPAETVEYGFIDDVLNVTWISECAKDPAIAIEPAWKAARLYGLACPLASLMPAAVYFAARFEGDFESAVLHAVNSGGNNMARAALTGAMSGAVVGLGGIPERFIDGLHDSRQLLTLAEQVAEAAE</sequence>
<reference evidence="3 4" key="1">
    <citation type="submission" date="2019-04" db="EMBL/GenBank/DDBJ databases">
        <title>Isolation and culture of sulfate reducing bacteria from the cold seep of the South China Sea.</title>
        <authorList>
            <person name="Sun C."/>
            <person name="Liu R."/>
        </authorList>
    </citation>
    <scope>NUCLEOTIDE SEQUENCE [LARGE SCALE GENOMIC DNA]</scope>
    <source>
        <strain evidence="3 4">CS1</strain>
    </source>
</reference>
<dbReference type="Proteomes" id="UP000503251">
    <property type="component" value="Chromosome"/>
</dbReference>
<keyword evidence="4" id="KW-1185">Reference proteome</keyword>
<dbReference type="PANTHER" id="PTHR16222">
    <property type="entry name" value="ADP-RIBOSYLGLYCOHYDROLASE"/>
    <property type="match status" value="1"/>
</dbReference>
<comment type="similarity">
    <text evidence="1">Belongs to the ADP-ribosylglycohydrolase family.</text>
</comment>
<name>A0ABX6NDX8_9BACT</name>
<dbReference type="Gene3D" id="1.10.4080.10">
    <property type="entry name" value="ADP-ribosylation/Crystallin J1"/>
    <property type="match status" value="1"/>
</dbReference>
<evidence type="ECO:0000313" key="4">
    <source>
        <dbReference type="Proteomes" id="UP000503251"/>
    </source>
</evidence>
<dbReference type="InterPro" id="IPR050792">
    <property type="entry name" value="ADP-ribosylglycohydrolase"/>
</dbReference>
<protein>
    <submittedName>
        <fullName evidence="3">ADP-ribosylglycohydrolase family protein</fullName>
    </submittedName>
</protein>
<dbReference type="InterPro" id="IPR005502">
    <property type="entry name" value="Ribosyl_crysJ1"/>
</dbReference>
<proteinExistence type="inferred from homology"/>
<organism evidence="3 4">
    <name type="scientific">Oceanidesulfovibrio marinus</name>
    <dbReference type="NCBI Taxonomy" id="370038"/>
    <lineage>
        <taxon>Bacteria</taxon>
        <taxon>Pseudomonadati</taxon>
        <taxon>Thermodesulfobacteriota</taxon>
        <taxon>Desulfovibrionia</taxon>
        <taxon>Desulfovibrionales</taxon>
        <taxon>Desulfovibrionaceae</taxon>
        <taxon>Oceanidesulfovibrio</taxon>
    </lineage>
</organism>
<evidence type="ECO:0000313" key="3">
    <source>
        <dbReference type="EMBL" id="QJT08767.1"/>
    </source>
</evidence>
<dbReference type="SUPFAM" id="SSF101478">
    <property type="entry name" value="ADP-ribosylglycohydrolase"/>
    <property type="match status" value="1"/>
</dbReference>
<dbReference type="EMBL" id="CP039543">
    <property type="protein sequence ID" value="QJT08767.1"/>
    <property type="molecule type" value="Genomic_DNA"/>
</dbReference>
<evidence type="ECO:0000256" key="2">
    <source>
        <dbReference type="ARBA" id="ARBA00022801"/>
    </source>
</evidence>
<dbReference type="RefSeq" id="WP_171266981.1">
    <property type="nucleotide sequence ID" value="NZ_CP039543.1"/>
</dbReference>